<evidence type="ECO:0000256" key="3">
    <source>
        <dbReference type="ARBA" id="ARBA00023015"/>
    </source>
</evidence>
<keyword evidence="4" id="KW-0238">DNA-binding</keyword>
<comment type="caution">
    <text evidence="9">The sequence shown here is derived from an EMBL/GenBank/DDBJ whole genome shotgun (WGS) entry which is preliminary data.</text>
</comment>
<dbReference type="InterPro" id="IPR001138">
    <property type="entry name" value="Zn2Cys6_DnaBD"/>
</dbReference>
<proteinExistence type="predicted"/>
<evidence type="ECO:0000313" key="9">
    <source>
        <dbReference type="EMBL" id="KAL1873285.1"/>
    </source>
</evidence>
<keyword evidence="3" id="KW-0805">Transcription regulation</keyword>
<dbReference type="InterPro" id="IPR036864">
    <property type="entry name" value="Zn2-C6_fun-type_DNA-bd_sf"/>
</dbReference>
<dbReference type="Proteomes" id="UP001583193">
    <property type="component" value="Unassembled WGS sequence"/>
</dbReference>
<evidence type="ECO:0000313" key="10">
    <source>
        <dbReference type="Proteomes" id="UP001583193"/>
    </source>
</evidence>
<evidence type="ECO:0000256" key="2">
    <source>
        <dbReference type="ARBA" id="ARBA00022723"/>
    </source>
</evidence>
<evidence type="ECO:0000256" key="4">
    <source>
        <dbReference type="ARBA" id="ARBA00023125"/>
    </source>
</evidence>
<evidence type="ECO:0000256" key="7">
    <source>
        <dbReference type="SAM" id="MobiDB-lite"/>
    </source>
</evidence>
<dbReference type="PROSITE" id="PS00463">
    <property type="entry name" value="ZN2_CY6_FUNGAL_1"/>
    <property type="match status" value="1"/>
</dbReference>
<dbReference type="EMBL" id="JAVDPF010000022">
    <property type="protein sequence ID" value="KAL1873285.1"/>
    <property type="molecule type" value="Genomic_DNA"/>
</dbReference>
<feature type="region of interest" description="Disordered" evidence="7">
    <location>
        <begin position="74"/>
        <end position="110"/>
    </location>
</feature>
<keyword evidence="6" id="KW-0539">Nucleus</keyword>
<organism evidence="9 10">
    <name type="scientific">Paecilomyces lecythidis</name>
    <dbReference type="NCBI Taxonomy" id="3004212"/>
    <lineage>
        <taxon>Eukaryota</taxon>
        <taxon>Fungi</taxon>
        <taxon>Dikarya</taxon>
        <taxon>Ascomycota</taxon>
        <taxon>Pezizomycotina</taxon>
        <taxon>Eurotiomycetes</taxon>
        <taxon>Eurotiomycetidae</taxon>
        <taxon>Eurotiales</taxon>
        <taxon>Thermoascaceae</taxon>
        <taxon>Paecilomyces</taxon>
    </lineage>
</organism>
<dbReference type="Pfam" id="PF04082">
    <property type="entry name" value="Fungal_trans"/>
    <property type="match status" value="1"/>
</dbReference>
<feature type="compositionally biased region" description="Basic and acidic residues" evidence="7">
    <location>
        <begin position="99"/>
        <end position="110"/>
    </location>
</feature>
<keyword evidence="10" id="KW-1185">Reference proteome</keyword>
<evidence type="ECO:0000256" key="1">
    <source>
        <dbReference type="ARBA" id="ARBA00004123"/>
    </source>
</evidence>
<dbReference type="PANTHER" id="PTHR31001">
    <property type="entry name" value="UNCHARACTERIZED TRANSCRIPTIONAL REGULATORY PROTEIN"/>
    <property type="match status" value="1"/>
</dbReference>
<comment type="subcellular location">
    <subcellularLocation>
        <location evidence="1">Nucleus</location>
    </subcellularLocation>
</comment>
<dbReference type="InterPro" id="IPR050613">
    <property type="entry name" value="Sec_Metabolite_Reg"/>
</dbReference>
<name>A0ABR3XC73_9EURO</name>
<dbReference type="CDD" id="cd00067">
    <property type="entry name" value="GAL4"/>
    <property type="match status" value="1"/>
</dbReference>
<protein>
    <recommendedName>
        <fullName evidence="8">Zn(2)-C6 fungal-type domain-containing protein</fullName>
    </recommendedName>
</protein>
<dbReference type="InterPro" id="IPR007219">
    <property type="entry name" value="XnlR_reg_dom"/>
</dbReference>
<keyword evidence="2" id="KW-0479">Metal-binding</keyword>
<reference evidence="9 10" key="1">
    <citation type="journal article" date="2024" name="IMA Fungus">
        <title>IMA Genome - F19 : A genome assembly and annotation guide to empower mycologists, including annotated draft genome sequences of Ceratocystis pirilliformis, Diaporthe australafricana, Fusarium ophioides, Paecilomyces lecythidis, and Sporothrix stenoceras.</title>
        <authorList>
            <person name="Aylward J."/>
            <person name="Wilson A.M."/>
            <person name="Visagie C.M."/>
            <person name="Spraker J."/>
            <person name="Barnes I."/>
            <person name="Buitendag C."/>
            <person name="Ceriani C."/>
            <person name="Del Mar Angel L."/>
            <person name="du Plessis D."/>
            <person name="Fuchs T."/>
            <person name="Gasser K."/>
            <person name="Kramer D."/>
            <person name="Li W."/>
            <person name="Munsamy K."/>
            <person name="Piso A."/>
            <person name="Price J.L."/>
            <person name="Sonnekus B."/>
            <person name="Thomas C."/>
            <person name="van der Nest A."/>
            <person name="van Dijk A."/>
            <person name="van Heerden A."/>
            <person name="van Vuuren N."/>
            <person name="Yilmaz N."/>
            <person name="Duong T.A."/>
            <person name="van der Merwe N.A."/>
            <person name="Wingfield M.J."/>
            <person name="Wingfield B.D."/>
        </authorList>
    </citation>
    <scope>NUCLEOTIDE SEQUENCE [LARGE SCALE GENOMIC DNA]</scope>
    <source>
        <strain evidence="9 10">CMW 18167</strain>
    </source>
</reference>
<dbReference type="PROSITE" id="PS50048">
    <property type="entry name" value="ZN2_CY6_FUNGAL_2"/>
    <property type="match status" value="1"/>
</dbReference>
<dbReference type="Pfam" id="PF00172">
    <property type="entry name" value="Zn_clus"/>
    <property type="match status" value="1"/>
</dbReference>
<evidence type="ECO:0000259" key="8">
    <source>
        <dbReference type="PROSITE" id="PS50048"/>
    </source>
</evidence>
<dbReference type="CDD" id="cd12148">
    <property type="entry name" value="fungal_TF_MHR"/>
    <property type="match status" value="1"/>
</dbReference>
<feature type="domain" description="Zn(2)-C6 fungal-type" evidence="8">
    <location>
        <begin position="8"/>
        <end position="37"/>
    </location>
</feature>
<dbReference type="SMART" id="SM00906">
    <property type="entry name" value="Fungal_trans"/>
    <property type="match status" value="1"/>
</dbReference>
<evidence type="ECO:0000256" key="6">
    <source>
        <dbReference type="ARBA" id="ARBA00023242"/>
    </source>
</evidence>
<accession>A0ABR3XC73</accession>
<dbReference type="SUPFAM" id="SSF57701">
    <property type="entry name" value="Zn2/Cys6 DNA-binding domain"/>
    <property type="match status" value="1"/>
</dbReference>
<dbReference type="PANTHER" id="PTHR31001:SF45">
    <property type="entry name" value="ZN(II)2CYS6 TRANSCRIPTION FACTOR (EUROFUNG)"/>
    <property type="match status" value="1"/>
</dbReference>
<dbReference type="Gene3D" id="4.10.240.10">
    <property type="entry name" value="Zn(2)-C6 fungal-type DNA-binding domain"/>
    <property type="match status" value="1"/>
</dbReference>
<dbReference type="SMART" id="SM00066">
    <property type="entry name" value="GAL4"/>
    <property type="match status" value="1"/>
</dbReference>
<keyword evidence="5" id="KW-0804">Transcription</keyword>
<gene>
    <name evidence="9" type="ORF">Plec18167_006334</name>
</gene>
<sequence length="677" mass="76304">MSVTRGHSCVLCHRRKVRCDQQKPCANCVKAQVECMVMPSQPPRRKAKKKLEQRDLIGRLNKYEKIMSQHGINFNSIPDVQDNADDSEPYLHSLNTPAADRDNRESQEDSKNSKWIAYYKEYRTTEDMLHGSSDEEYDEPTIHHAFDTMFTDVDTFPFVVGGMPLSVTGLHPPAIQIFQLWQVYLDNVNPLLKFTHAPTLQVEIVEAAANLTKIPKGLEALMFGIYLTSINSMNDKYVQNIFDESKPILLGRYHQGAQQALINAGFMRSNDIVVLQAYVLYLIGVAQFIDPRSLFCLIGICVRIATRLGLHRDSAQFSLSPFEAEQRRRLWWQIVILDKRIAEITGSTITALSSSGADSRLPLNVNDTDLNPHAKEPPMPSSNVTEMVFCLIRIELTIASSASGIGPNPEIVNNPAMRSTSFPPTPADTPDEYHRLQEPNLDRYSAYLEAKYFKDCDPNIPLHNFALLMTRMLLRKLRVVGAMSPRVASTDRERDSLFTAAIEMLEYDNMIQSNESFSGFLWSTRLQVPVQANIFLVNQLCECKTGPLCDRAWKALSDNYENRELAGRIRSPMHTAFRNKALTAWGVHEEAERCLGRTVQPPKMITFLQQHVPESSTRWDGGAETTYQDPITAVNLDGDSFGAAGIFEPGEAFQSYGLMAGEDLMIQSFNCTNETAQ</sequence>
<evidence type="ECO:0000256" key="5">
    <source>
        <dbReference type="ARBA" id="ARBA00023163"/>
    </source>
</evidence>